<proteinExistence type="predicted"/>
<evidence type="ECO:0000313" key="5">
    <source>
        <dbReference type="Proteomes" id="UP000321118"/>
    </source>
</evidence>
<protein>
    <submittedName>
        <fullName evidence="4">Uncharacterized protein</fullName>
    </submittedName>
</protein>
<evidence type="ECO:0000259" key="3">
    <source>
        <dbReference type="Pfam" id="PF24481"/>
    </source>
</evidence>
<feature type="coiled-coil region" evidence="1">
    <location>
        <begin position="52"/>
        <end position="145"/>
    </location>
</feature>
<dbReference type="EMBL" id="BJUB01000001">
    <property type="protein sequence ID" value="GEK19627.1"/>
    <property type="molecule type" value="Genomic_DNA"/>
</dbReference>
<keyword evidence="1" id="KW-0175">Coiled coil</keyword>
<dbReference type="Proteomes" id="UP000321118">
    <property type="component" value="Unassembled WGS sequence"/>
</dbReference>
<evidence type="ECO:0000259" key="2">
    <source>
        <dbReference type="Pfam" id="PF02591"/>
    </source>
</evidence>
<gene>
    <name evidence="4" type="ORF">CXY01_01470</name>
</gene>
<keyword evidence="5" id="KW-1185">Reference proteome</keyword>
<reference evidence="4 5" key="1">
    <citation type="submission" date="2019-07" db="EMBL/GenBank/DDBJ databases">
        <title>Whole genome shotgun sequence of Cellulomonas xylanilytica NBRC 101102.</title>
        <authorList>
            <person name="Hosoyama A."/>
            <person name="Uohara A."/>
            <person name="Ohji S."/>
            <person name="Ichikawa N."/>
        </authorList>
    </citation>
    <scope>NUCLEOTIDE SEQUENCE [LARGE SCALE GENOMIC DNA]</scope>
    <source>
        <strain evidence="4 5">NBRC 101102</strain>
    </source>
</reference>
<dbReference type="Gene3D" id="1.10.287.1490">
    <property type="match status" value="1"/>
</dbReference>
<dbReference type="Pfam" id="PF02591">
    <property type="entry name" value="Zn_ribbon_9"/>
    <property type="match status" value="1"/>
</dbReference>
<sequence length="248" mass="27129">MTTAPAADQRRLLDVQALDTRLDQIAHKKRTLPELARLTELDSQVTDLHTALVTSQTAVSDLQRELRKAEADVEQVRVRAARDQARLDSGTGSPKDLQALQSELVTLGRRQSELEEVELDVMERLEAHEKALAEVTTAHESLAEKRAGVEAERDAAYAALDAEAETVRAERATAADGLDAGLVTLYERLRAQLGGKGAGALRGRRCESCRLELNPLDVEAIVKAPEDQVVRCEECGRILVRLPEPAKG</sequence>
<name>A0A510UY91_9CELL</name>
<dbReference type="InterPro" id="IPR003743">
    <property type="entry name" value="Zf-RING_7"/>
</dbReference>
<dbReference type="InterPro" id="IPR056003">
    <property type="entry name" value="CT398_CC_hairpin"/>
</dbReference>
<dbReference type="Pfam" id="PF24481">
    <property type="entry name" value="CT398_CC"/>
    <property type="match status" value="1"/>
</dbReference>
<dbReference type="AlphaFoldDB" id="A0A510UY91"/>
<evidence type="ECO:0000313" key="4">
    <source>
        <dbReference type="EMBL" id="GEK19627.1"/>
    </source>
</evidence>
<evidence type="ECO:0000256" key="1">
    <source>
        <dbReference type="SAM" id="Coils"/>
    </source>
</evidence>
<dbReference type="InterPro" id="IPR052376">
    <property type="entry name" value="Oxidative_Scav/Glycosyltrans"/>
</dbReference>
<comment type="caution">
    <text evidence="4">The sequence shown here is derived from an EMBL/GenBank/DDBJ whole genome shotgun (WGS) entry which is preliminary data.</text>
</comment>
<dbReference type="RefSeq" id="WP_146925158.1">
    <property type="nucleotide sequence ID" value="NZ_BJUB01000001.1"/>
</dbReference>
<dbReference type="OrthoDB" id="9784388at2"/>
<organism evidence="4 5">
    <name type="scientific">Cellulomonas xylanilytica</name>
    <dbReference type="NCBI Taxonomy" id="233583"/>
    <lineage>
        <taxon>Bacteria</taxon>
        <taxon>Bacillati</taxon>
        <taxon>Actinomycetota</taxon>
        <taxon>Actinomycetes</taxon>
        <taxon>Micrococcales</taxon>
        <taxon>Cellulomonadaceae</taxon>
        <taxon>Cellulomonas</taxon>
    </lineage>
</organism>
<feature type="domain" description="CT398-like coiled coil hairpin" evidence="3">
    <location>
        <begin position="15"/>
        <end position="194"/>
    </location>
</feature>
<dbReference type="PANTHER" id="PTHR39082">
    <property type="entry name" value="PHOSPHOLIPASE C-BETA-2-RELATED"/>
    <property type="match status" value="1"/>
</dbReference>
<feature type="domain" description="C4-type zinc ribbon" evidence="2">
    <location>
        <begin position="205"/>
        <end position="239"/>
    </location>
</feature>
<dbReference type="PANTHER" id="PTHR39082:SF1">
    <property type="entry name" value="SCAVENGER RECEPTOR CLASS A MEMBER 3"/>
    <property type="match status" value="1"/>
</dbReference>
<accession>A0A510UY91</accession>